<dbReference type="GO" id="GO:0006281">
    <property type="term" value="P:DNA repair"/>
    <property type="evidence" value="ECO:0007669"/>
    <property type="project" value="TreeGrafter"/>
</dbReference>
<dbReference type="OrthoDB" id="9782449at2"/>
<keyword evidence="2" id="KW-1185">Reference proteome</keyword>
<gene>
    <name evidence="1" type="ORF">PTD2_21487</name>
</gene>
<dbReference type="SUPFAM" id="SSF56784">
    <property type="entry name" value="HAD-like"/>
    <property type="match status" value="1"/>
</dbReference>
<reference evidence="1 2" key="1">
    <citation type="submission" date="2006-02" db="EMBL/GenBank/DDBJ databases">
        <authorList>
            <person name="Moran M.A."/>
            <person name="Kjelleberg S."/>
            <person name="Egan S."/>
            <person name="Saunders N."/>
            <person name="Thomas T."/>
            <person name="Ferriera S."/>
            <person name="Johnson J."/>
            <person name="Kravitz S."/>
            <person name="Halpern A."/>
            <person name="Remington K."/>
            <person name="Beeson K."/>
            <person name="Tran B."/>
            <person name="Rogers Y.-H."/>
            <person name="Friedman R."/>
            <person name="Venter J.C."/>
        </authorList>
    </citation>
    <scope>NUCLEOTIDE SEQUENCE [LARGE SCALE GENOMIC DNA]</scope>
    <source>
        <strain evidence="1 2">D2</strain>
    </source>
</reference>
<dbReference type="SFLD" id="SFLDS00003">
    <property type="entry name" value="Haloacid_Dehalogenase"/>
    <property type="match status" value="1"/>
</dbReference>
<dbReference type="Gene3D" id="1.10.150.240">
    <property type="entry name" value="Putative phosphatase, domain 2"/>
    <property type="match status" value="1"/>
</dbReference>
<name>A4CAM3_9GAMM</name>
<dbReference type="SFLD" id="SFLDG01135">
    <property type="entry name" value="C1.5.6:_HAD__Beta-PGM__Phospha"/>
    <property type="match status" value="1"/>
</dbReference>
<dbReference type="NCBIfam" id="TIGR01549">
    <property type="entry name" value="HAD-SF-IA-v1"/>
    <property type="match status" value="1"/>
</dbReference>
<dbReference type="InterPro" id="IPR006439">
    <property type="entry name" value="HAD-SF_hydro_IA"/>
</dbReference>
<dbReference type="InterPro" id="IPR036412">
    <property type="entry name" value="HAD-like_sf"/>
</dbReference>
<dbReference type="GO" id="GO:0008967">
    <property type="term" value="F:phosphoglycolate phosphatase activity"/>
    <property type="evidence" value="ECO:0007669"/>
    <property type="project" value="TreeGrafter"/>
</dbReference>
<accession>A4CAM3</accession>
<evidence type="ECO:0000313" key="1">
    <source>
        <dbReference type="EMBL" id="EAR28431.1"/>
    </source>
</evidence>
<dbReference type="HOGENOM" id="CLU_045011_19_2_6"/>
<dbReference type="STRING" id="87626.PTD2_21487"/>
<dbReference type="InterPro" id="IPR041492">
    <property type="entry name" value="HAD_2"/>
</dbReference>
<dbReference type="PANTHER" id="PTHR43434">
    <property type="entry name" value="PHOSPHOGLYCOLATE PHOSPHATASE"/>
    <property type="match status" value="1"/>
</dbReference>
<dbReference type="InterPro" id="IPR023198">
    <property type="entry name" value="PGP-like_dom2"/>
</dbReference>
<dbReference type="Proteomes" id="UP000006201">
    <property type="component" value="Unassembled WGS sequence"/>
</dbReference>
<dbReference type="Gene3D" id="3.40.50.1000">
    <property type="entry name" value="HAD superfamily/HAD-like"/>
    <property type="match status" value="1"/>
</dbReference>
<dbReference type="InterPro" id="IPR023214">
    <property type="entry name" value="HAD_sf"/>
</dbReference>
<dbReference type="GO" id="GO:0005829">
    <property type="term" value="C:cytosol"/>
    <property type="evidence" value="ECO:0007669"/>
    <property type="project" value="TreeGrafter"/>
</dbReference>
<comment type="caution">
    <text evidence="1">The sequence shown here is derived from an EMBL/GenBank/DDBJ whole genome shotgun (WGS) entry which is preliminary data.</text>
</comment>
<dbReference type="InterPro" id="IPR050155">
    <property type="entry name" value="HAD-like_hydrolase_sf"/>
</dbReference>
<dbReference type="eggNOG" id="COG0546">
    <property type="taxonomic scope" value="Bacteria"/>
</dbReference>
<dbReference type="EMBL" id="AAOH01000004">
    <property type="protein sequence ID" value="EAR28431.1"/>
    <property type="molecule type" value="Genomic_DNA"/>
</dbReference>
<dbReference type="SFLD" id="SFLDG01129">
    <property type="entry name" value="C1.5:_HAD__Beta-PGM__Phosphata"/>
    <property type="match status" value="1"/>
</dbReference>
<proteinExistence type="predicted"/>
<organism evidence="1 2">
    <name type="scientific">Pseudoalteromonas tunicata D2</name>
    <dbReference type="NCBI Taxonomy" id="87626"/>
    <lineage>
        <taxon>Bacteria</taxon>
        <taxon>Pseudomonadati</taxon>
        <taxon>Pseudomonadota</taxon>
        <taxon>Gammaproteobacteria</taxon>
        <taxon>Alteromonadales</taxon>
        <taxon>Pseudoalteromonadaceae</taxon>
        <taxon>Pseudoalteromonas</taxon>
    </lineage>
</organism>
<sequence>MRYKLAIFDWDGTIMDSIARIIAAMQCAAQEFSLQPPDASAIKNIIGLSLPVAVARLFPDHIELHTDLVDAYKRQYKLDSQPKTPLFEDVNRVLETLKARGYVLAVATGKGRPGLDRILAETGLSSLFTVTRSSDDAQSKPSPDMLAQILAVTGIALEDAVMIGDTTIDLQMAQAINMSAIGVTFGVCTADELRPLNPIAVVDSFAELLLILT</sequence>
<dbReference type="RefSeq" id="WP_009840259.1">
    <property type="nucleotide sequence ID" value="NZ_CH959301.1"/>
</dbReference>
<evidence type="ECO:0000313" key="2">
    <source>
        <dbReference type="Proteomes" id="UP000006201"/>
    </source>
</evidence>
<protein>
    <submittedName>
        <fullName evidence="1">Putative phosphoglycolate phosphatase, contains a phosphatase-like domain</fullName>
    </submittedName>
</protein>
<dbReference type="AlphaFoldDB" id="A4CAM3"/>
<dbReference type="PANTHER" id="PTHR43434:SF24">
    <property type="entry name" value="HYDROLASE-RELATED"/>
    <property type="match status" value="1"/>
</dbReference>
<dbReference type="Pfam" id="PF13419">
    <property type="entry name" value="HAD_2"/>
    <property type="match status" value="1"/>
</dbReference>